<dbReference type="EMBL" id="CP058910">
    <property type="protein sequence ID" value="QLH76965.1"/>
    <property type="molecule type" value="Genomic_DNA"/>
</dbReference>
<dbReference type="KEGG" id="hrr:HZS55_06500"/>
<evidence type="ECO:0000313" key="2">
    <source>
        <dbReference type="Proteomes" id="UP000509667"/>
    </source>
</evidence>
<dbReference type="Proteomes" id="UP000509667">
    <property type="component" value="Chromosome"/>
</dbReference>
<accession>A0A7D5P3Z3</accession>
<dbReference type="OrthoDB" id="303910at2157"/>
<dbReference type="RefSeq" id="WP_179910899.1">
    <property type="nucleotide sequence ID" value="NZ_CP058910.1"/>
</dbReference>
<keyword evidence="2" id="KW-1185">Reference proteome</keyword>
<dbReference type="GeneID" id="56077497"/>
<proteinExistence type="predicted"/>
<organism evidence="1 2">
    <name type="scientific">Halosimplex rubrum</name>
    <dbReference type="NCBI Taxonomy" id="869889"/>
    <lineage>
        <taxon>Archaea</taxon>
        <taxon>Methanobacteriati</taxon>
        <taxon>Methanobacteriota</taxon>
        <taxon>Stenosarchaea group</taxon>
        <taxon>Halobacteria</taxon>
        <taxon>Halobacteriales</taxon>
        <taxon>Haloarculaceae</taxon>
        <taxon>Halosimplex</taxon>
    </lineage>
</organism>
<reference evidence="1 2" key="1">
    <citation type="submission" date="2020-07" db="EMBL/GenBank/DDBJ databases">
        <title>Halosimplex pelagicum sp. nov. and Halosimplex rubrum sp. nov., isolated from salted brown alga Laminaria, and emended description of the genus Halosimplex.</title>
        <authorList>
            <person name="Cui H."/>
        </authorList>
    </citation>
    <scope>NUCLEOTIDE SEQUENCE [LARGE SCALE GENOMIC DNA]</scope>
    <source>
        <strain evidence="1 2">R27</strain>
    </source>
</reference>
<sequence length="147" mass="16285">MSDSDSSQSSDTDRVHREYPLDVRVVEFRPAGAEQPQYRFEAPEHTDISFADPETATLYADVYFDTNGFQEAGTGHRGVPPEVVQAGRDTMAAYFLTMAGTDTNWVASFYGKKPSEIERYVGAVRRRAEEIRTEAAERGVEPAANAA</sequence>
<gene>
    <name evidence="1" type="ORF">HZS55_06500</name>
</gene>
<name>A0A7D5P3Z3_9EURY</name>
<evidence type="ECO:0000313" key="1">
    <source>
        <dbReference type="EMBL" id="QLH76965.1"/>
    </source>
</evidence>
<dbReference type="AlphaFoldDB" id="A0A7D5P3Z3"/>
<protein>
    <submittedName>
        <fullName evidence="1">Uncharacterized protein</fullName>
    </submittedName>
</protein>